<dbReference type="OrthoDB" id="9855610at2"/>
<evidence type="ECO:0000313" key="1">
    <source>
        <dbReference type="EMBL" id="SDL76428.1"/>
    </source>
</evidence>
<dbReference type="AlphaFoldDB" id="A0A1G9MQ84"/>
<dbReference type="STRING" id="683260.SAMN05421874_128138"/>
<sequence>MVSNRAANRRAEHVANIAAAARETATPWRLYWRTACWLMSELAELYKRDPRQAQKACTDLAEQTRQFAEALNKQAGGGQ</sequence>
<evidence type="ECO:0000313" key="2">
    <source>
        <dbReference type="Proteomes" id="UP000198683"/>
    </source>
</evidence>
<dbReference type="EMBL" id="FNFB01000028">
    <property type="protein sequence ID" value="SDL76428.1"/>
    <property type="molecule type" value="Genomic_DNA"/>
</dbReference>
<dbReference type="RefSeq" id="WP_090772218.1">
    <property type="nucleotide sequence ID" value="NZ_FNFB01000028.1"/>
</dbReference>
<keyword evidence="2" id="KW-1185">Reference proteome</keyword>
<reference evidence="1 2" key="1">
    <citation type="submission" date="2016-10" db="EMBL/GenBank/DDBJ databases">
        <authorList>
            <person name="de Groot N.N."/>
        </authorList>
    </citation>
    <scope>NUCLEOTIDE SEQUENCE [LARGE SCALE GENOMIC DNA]</scope>
    <source>
        <strain evidence="1 2">CGMCC 4.5681</strain>
    </source>
</reference>
<gene>
    <name evidence="1" type="ORF">SAMN05421874_128138</name>
</gene>
<dbReference type="Proteomes" id="UP000198683">
    <property type="component" value="Unassembled WGS sequence"/>
</dbReference>
<name>A0A1G9MQ84_9ACTN</name>
<organism evidence="1 2">
    <name type="scientific">Nonomuraea maritima</name>
    <dbReference type="NCBI Taxonomy" id="683260"/>
    <lineage>
        <taxon>Bacteria</taxon>
        <taxon>Bacillati</taxon>
        <taxon>Actinomycetota</taxon>
        <taxon>Actinomycetes</taxon>
        <taxon>Streptosporangiales</taxon>
        <taxon>Streptosporangiaceae</taxon>
        <taxon>Nonomuraea</taxon>
    </lineage>
</organism>
<protein>
    <submittedName>
        <fullName evidence="1">Uncharacterized protein</fullName>
    </submittedName>
</protein>
<accession>A0A1G9MQ84</accession>
<proteinExistence type="predicted"/>